<dbReference type="Proteomes" id="UP000546464">
    <property type="component" value="Unassembled WGS sequence"/>
</dbReference>
<protein>
    <submittedName>
        <fullName evidence="1">Uncharacterized protein</fullName>
    </submittedName>
</protein>
<sequence length="77" mass="7806">MRSRKQGFGVSPVVEDLGDVLVGADACIHSSDDEVVGAGVAEAGLFVGFDAAGLFTEAPDEALDGVVGQLVEVAQDE</sequence>
<feature type="non-terminal residue" evidence="1">
    <location>
        <position position="77"/>
    </location>
</feature>
<gene>
    <name evidence="1" type="ORF">H5P28_17800</name>
</gene>
<dbReference type="EMBL" id="JACHVB010000062">
    <property type="protein sequence ID" value="MBC2596126.1"/>
    <property type="molecule type" value="Genomic_DNA"/>
</dbReference>
<accession>A0A842HKS0</accession>
<evidence type="ECO:0000313" key="1">
    <source>
        <dbReference type="EMBL" id="MBC2596126.1"/>
    </source>
</evidence>
<reference evidence="1 2" key="1">
    <citation type="submission" date="2020-07" db="EMBL/GenBank/DDBJ databases">
        <authorList>
            <person name="Feng X."/>
        </authorList>
    </citation>
    <scope>NUCLEOTIDE SEQUENCE [LARGE SCALE GENOMIC DNA]</scope>
    <source>
        <strain evidence="1 2">JCM31066</strain>
    </source>
</reference>
<dbReference type="AlphaFoldDB" id="A0A842HKS0"/>
<name>A0A842HKS0_9BACT</name>
<dbReference type="RefSeq" id="WP_185677046.1">
    <property type="nucleotide sequence ID" value="NZ_JACHVB010000062.1"/>
</dbReference>
<proteinExistence type="predicted"/>
<evidence type="ECO:0000313" key="2">
    <source>
        <dbReference type="Proteomes" id="UP000546464"/>
    </source>
</evidence>
<comment type="caution">
    <text evidence="1">The sequence shown here is derived from an EMBL/GenBank/DDBJ whole genome shotgun (WGS) entry which is preliminary data.</text>
</comment>
<keyword evidence="2" id="KW-1185">Reference proteome</keyword>
<organism evidence="1 2">
    <name type="scientific">Ruficoccus amylovorans</name>
    <dbReference type="NCBI Taxonomy" id="1804625"/>
    <lineage>
        <taxon>Bacteria</taxon>
        <taxon>Pseudomonadati</taxon>
        <taxon>Verrucomicrobiota</taxon>
        <taxon>Opitutia</taxon>
        <taxon>Puniceicoccales</taxon>
        <taxon>Cerasicoccaceae</taxon>
        <taxon>Ruficoccus</taxon>
    </lineage>
</organism>